<feature type="transmembrane region" description="Helical" evidence="1">
    <location>
        <begin position="47"/>
        <end position="63"/>
    </location>
</feature>
<dbReference type="AlphaFoldDB" id="A0A6G1HWJ5"/>
<keyword evidence="1" id="KW-1133">Transmembrane helix</keyword>
<feature type="transmembrane region" description="Helical" evidence="1">
    <location>
        <begin position="21"/>
        <end position="41"/>
    </location>
</feature>
<reference evidence="2" key="1">
    <citation type="journal article" date="2020" name="Stud. Mycol.">
        <title>101 Dothideomycetes genomes: a test case for predicting lifestyles and emergence of pathogens.</title>
        <authorList>
            <person name="Haridas S."/>
            <person name="Albert R."/>
            <person name="Binder M."/>
            <person name="Bloem J."/>
            <person name="Labutti K."/>
            <person name="Salamov A."/>
            <person name="Andreopoulos B."/>
            <person name="Baker S."/>
            <person name="Barry K."/>
            <person name="Bills G."/>
            <person name="Bluhm B."/>
            <person name="Cannon C."/>
            <person name="Castanera R."/>
            <person name="Culley D."/>
            <person name="Daum C."/>
            <person name="Ezra D."/>
            <person name="Gonzalez J."/>
            <person name="Henrissat B."/>
            <person name="Kuo A."/>
            <person name="Liang C."/>
            <person name="Lipzen A."/>
            <person name="Lutzoni F."/>
            <person name="Magnuson J."/>
            <person name="Mondo S."/>
            <person name="Nolan M."/>
            <person name="Ohm R."/>
            <person name="Pangilinan J."/>
            <person name="Park H.-J."/>
            <person name="Ramirez L."/>
            <person name="Alfaro M."/>
            <person name="Sun H."/>
            <person name="Tritt A."/>
            <person name="Yoshinaga Y."/>
            <person name="Zwiers L.-H."/>
            <person name="Turgeon B."/>
            <person name="Goodwin S."/>
            <person name="Spatafora J."/>
            <person name="Crous P."/>
            <person name="Grigoriev I."/>
        </authorList>
    </citation>
    <scope>NUCLEOTIDE SEQUENCE</scope>
    <source>
        <strain evidence="2">CBS 262.69</strain>
    </source>
</reference>
<keyword evidence="1" id="KW-0472">Membrane</keyword>
<gene>
    <name evidence="2" type="ORF">EJ06DRAFT_428550</name>
</gene>
<name>A0A6G1HWJ5_9PEZI</name>
<dbReference type="Proteomes" id="UP000799640">
    <property type="component" value="Unassembled WGS sequence"/>
</dbReference>
<evidence type="ECO:0000256" key="1">
    <source>
        <dbReference type="SAM" id="Phobius"/>
    </source>
</evidence>
<evidence type="ECO:0000313" key="2">
    <source>
        <dbReference type="EMBL" id="KAF2400390.1"/>
    </source>
</evidence>
<sequence length="64" mass="7501">MRTKKGYLKEVLWLDEGFHGVLIIVFFELCLNMLSAIPIHHTNFNCLNTPLTMTLLFVMLVMWC</sequence>
<evidence type="ECO:0000313" key="3">
    <source>
        <dbReference type="Proteomes" id="UP000799640"/>
    </source>
</evidence>
<accession>A0A6G1HWJ5</accession>
<keyword evidence="1" id="KW-0812">Transmembrane</keyword>
<organism evidence="2 3">
    <name type="scientific">Trichodelitschia bisporula</name>
    <dbReference type="NCBI Taxonomy" id="703511"/>
    <lineage>
        <taxon>Eukaryota</taxon>
        <taxon>Fungi</taxon>
        <taxon>Dikarya</taxon>
        <taxon>Ascomycota</taxon>
        <taxon>Pezizomycotina</taxon>
        <taxon>Dothideomycetes</taxon>
        <taxon>Dothideomycetes incertae sedis</taxon>
        <taxon>Phaeotrichales</taxon>
        <taxon>Phaeotrichaceae</taxon>
        <taxon>Trichodelitschia</taxon>
    </lineage>
</organism>
<proteinExistence type="predicted"/>
<protein>
    <submittedName>
        <fullName evidence="2">Uncharacterized protein</fullName>
    </submittedName>
</protein>
<dbReference type="EMBL" id="ML996695">
    <property type="protein sequence ID" value="KAF2400390.1"/>
    <property type="molecule type" value="Genomic_DNA"/>
</dbReference>
<keyword evidence="3" id="KW-1185">Reference proteome</keyword>